<dbReference type="Proteomes" id="UP000250235">
    <property type="component" value="Unassembled WGS sequence"/>
</dbReference>
<dbReference type="AlphaFoldDB" id="A0A2Z7CC90"/>
<feature type="region of interest" description="Disordered" evidence="1">
    <location>
        <begin position="1"/>
        <end position="30"/>
    </location>
</feature>
<accession>A0A2Z7CC90</accession>
<keyword evidence="3" id="KW-1185">Reference proteome</keyword>
<proteinExistence type="predicted"/>
<dbReference type="EMBL" id="KQ997057">
    <property type="protein sequence ID" value="KZV44325.1"/>
    <property type="molecule type" value="Genomic_DNA"/>
</dbReference>
<evidence type="ECO:0000313" key="2">
    <source>
        <dbReference type="EMBL" id="KZV44325.1"/>
    </source>
</evidence>
<organism evidence="2 3">
    <name type="scientific">Dorcoceras hygrometricum</name>
    <dbReference type="NCBI Taxonomy" id="472368"/>
    <lineage>
        <taxon>Eukaryota</taxon>
        <taxon>Viridiplantae</taxon>
        <taxon>Streptophyta</taxon>
        <taxon>Embryophyta</taxon>
        <taxon>Tracheophyta</taxon>
        <taxon>Spermatophyta</taxon>
        <taxon>Magnoliopsida</taxon>
        <taxon>eudicotyledons</taxon>
        <taxon>Gunneridae</taxon>
        <taxon>Pentapetalae</taxon>
        <taxon>asterids</taxon>
        <taxon>lamiids</taxon>
        <taxon>Lamiales</taxon>
        <taxon>Gesneriaceae</taxon>
        <taxon>Didymocarpoideae</taxon>
        <taxon>Trichosporeae</taxon>
        <taxon>Loxocarpinae</taxon>
        <taxon>Dorcoceras</taxon>
    </lineage>
</organism>
<evidence type="ECO:0000256" key="1">
    <source>
        <dbReference type="SAM" id="MobiDB-lite"/>
    </source>
</evidence>
<gene>
    <name evidence="2" type="ORF">F511_18875</name>
</gene>
<reference evidence="2 3" key="1">
    <citation type="journal article" date="2015" name="Proc. Natl. Acad. Sci. U.S.A.">
        <title>The resurrection genome of Boea hygrometrica: A blueprint for survival of dehydration.</title>
        <authorList>
            <person name="Xiao L."/>
            <person name="Yang G."/>
            <person name="Zhang L."/>
            <person name="Yang X."/>
            <person name="Zhao S."/>
            <person name="Ji Z."/>
            <person name="Zhou Q."/>
            <person name="Hu M."/>
            <person name="Wang Y."/>
            <person name="Chen M."/>
            <person name="Xu Y."/>
            <person name="Jin H."/>
            <person name="Xiao X."/>
            <person name="Hu G."/>
            <person name="Bao F."/>
            <person name="Hu Y."/>
            <person name="Wan P."/>
            <person name="Li L."/>
            <person name="Deng X."/>
            <person name="Kuang T."/>
            <person name="Xiang C."/>
            <person name="Zhu J.K."/>
            <person name="Oliver M.J."/>
            <person name="He Y."/>
        </authorList>
    </citation>
    <scope>NUCLEOTIDE SEQUENCE [LARGE SCALE GENOMIC DNA]</scope>
    <source>
        <strain evidence="3">cv. XS01</strain>
    </source>
</reference>
<name>A0A2Z7CC90_9LAMI</name>
<protein>
    <submittedName>
        <fullName evidence="2">Uncharacterized protein</fullName>
    </submittedName>
</protein>
<evidence type="ECO:0000313" key="3">
    <source>
        <dbReference type="Proteomes" id="UP000250235"/>
    </source>
</evidence>
<sequence length="64" mass="7181">MRQHPGLSYPQNKIAGSKQSISSPKSPKEVVVEASRQGELNATNLATIRVVYRRQSEEIDNEEQ</sequence>